<feature type="region of interest" description="Disordered" evidence="1">
    <location>
        <begin position="62"/>
        <end position="196"/>
    </location>
</feature>
<proteinExistence type="predicted"/>
<gene>
    <name evidence="2" type="ORF">OKIOD_LOCUS11531</name>
</gene>
<protein>
    <submittedName>
        <fullName evidence="2">Oidioi.mRNA.OKI2018_I69.chr1.g2766.t1.cds</fullName>
    </submittedName>
</protein>
<dbReference type="PANTHER" id="PTHR48162">
    <property type="entry name" value="YALI0A06930P"/>
    <property type="match status" value="1"/>
</dbReference>
<evidence type="ECO:0000256" key="1">
    <source>
        <dbReference type="SAM" id="MobiDB-lite"/>
    </source>
</evidence>
<dbReference type="PANTHER" id="PTHR48162:SF1">
    <property type="entry name" value="RIBOSOMAL L1 DOMAIN-CONTAINING PROTEIN CG13096"/>
    <property type="match status" value="1"/>
</dbReference>
<organism evidence="2 3">
    <name type="scientific">Oikopleura dioica</name>
    <name type="common">Tunicate</name>
    <dbReference type="NCBI Taxonomy" id="34765"/>
    <lineage>
        <taxon>Eukaryota</taxon>
        <taxon>Metazoa</taxon>
        <taxon>Chordata</taxon>
        <taxon>Tunicata</taxon>
        <taxon>Appendicularia</taxon>
        <taxon>Copelata</taxon>
        <taxon>Oikopleuridae</taxon>
        <taxon>Oikopleura</taxon>
    </lineage>
</organism>
<dbReference type="InterPro" id="IPR053110">
    <property type="entry name" value="Ribosomal_L1-TF"/>
</dbReference>
<feature type="region of interest" description="Disordered" evidence="1">
    <location>
        <begin position="214"/>
        <end position="273"/>
    </location>
</feature>
<dbReference type="EMBL" id="OU015566">
    <property type="protein sequence ID" value="CAG5106271.1"/>
    <property type="molecule type" value="Genomic_DNA"/>
</dbReference>
<dbReference type="Proteomes" id="UP001158576">
    <property type="component" value="Chromosome 1"/>
</dbReference>
<sequence length="722" mass="82316">MGRFARKNEPSSFYLDLVEATRKREAEERRRYWAAKRQKQLRENPGYGRGKIFLSNGDCYAKKFASNRPTPHVAVSDLSDSEEKMDMDEYESENEACESDAEESQQNEEDEAEEEEESHENEDESNTNDDDEEEEDLEKDKKDDDESDKEDNDEGEESEDDDQTEEKDEETDEEADGGEDTEKVDGENSVEDMSVLVNGNTCEDVVIDLTGIDTSQESPIDTSTEDPMSFWPSLSTLDEETTHSSPASHSTPKRTEVSTQTTEKPKTPPTGRVLADTRFLDGPCEHNLPKVKFNGAEFENMVMNVQDKRLIDQHILNIVEHESALFDEGRDQPPPPPPPEPLQKIELDRAELVMIIRRSILSLSGIRPTMGKTPLGLFLQSFSRHIDEFEIRDVCKPSNLELCQNPESVKSTSDFCAFDYGPDKVASSPYVVKWDDTGAFFPIWEQLVCGTFVIRDLRVWVKSNKKWKLRSLLEDKFDRPMRLVRAFNRKPLHVYPWPTTRGDKFKYGRQRGTLLLALGFSPCLVTPPYAADARFFSSVFTTIGVQRESTQGPTENQLSQAYSKIERTVMRMLILYSQHAFLPNGEEDADAQLRTMLTIFRRSFGEEAEDSGEHVPIDLKDVSSAMKESMGEIFKRINFVPGGRLMKMYYHALCQVKFTENETLMSLFGCRYIPARLVRRNSLSAIDLPDVVTCSPEMTEALRKFWIQANSVKSFAAETEDA</sequence>
<evidence type="ECO:0000313" key="3">
    <source>
        <dbReference type="Proteomes" id="UP001158576"/>
    </source>
</evidence>
<keyword evidence="3" id="KW-1185">Reference proteome</keyword>
<feature type="compositionally biased region" description="Acidic residues" evidence="1">
    <location>
        <begin position="79"/>
        <end position="137"/>
    </location>
</feature>
<reference evidence="2 3" key="1">
    <citation type="submission" date="2021-04" db="EMBL/GenBank/DDBJ databases">
        <authorList>
            <person name="Bliznina A."/>
        </authorList>
    </citation>
    <scope>NUCLEOTIDE SEQUENCE [LARGE SCALE GENOMIC DNA]</scope>
</reference>
<name>A0ABN7SS53_OIKDI</name>
<evidence type="ECO:0000313" key="2">
    <source>
        <dbReference type="EMBL" id="CAG5106271.1"/>
    </source>
</evidence>
<feature type="compositionally biased region" description="Polar residues" evidence="1">
    <location>
        <begin position="214"/>
        <end position="236"/>
    </location>
</feature>
<accession>A0ABN7SS53</accession>
<feature type="compositionally biased region" description="Acidic residues" evidence="1">
    <location>
        <begin position="145"/>
        <end position="179"/>
    </location>
</feature>